<feature type="transmembrane region" description="Helical" evidence="8">
    <location>
        <begin position="659"/>
        <end position="682"/>
    </location>
</feature>
<feature type="transmembrane region" description="Helical" evidence="8">
    <location>
        <begin position="28"/>
        <end position="46"/>
    </location>
</feature>
<evidence type="ECO:0000256" key="4">
    <source>
        <dbReference type="ARBA" id="ARBA00022989"/>
    </source>
</evidence>
<dbReference type="EMBL" id="JACAZI010000040">
    <property type="protein sequence ID" value="KAF7326735.1"/>
    <property type="molecule type" value="Genomic_DNA"/>
</dbReference>
<dbReference type="AlphaFoldDB" id="A0A8H6TWJ0"/>
<keyword evidence="4 8" id="KW-1133">Transmembrane helix</keyword>
<dbReference type="GO" id="GO:0015204">
    <property type="term" value="F:urea transmembrane transporter activity"/>
    <property type="evidence" value="ECO:0007669"/>
    <property type="project" value="InterPro"/>
</dbReference>
<feature type="transmembrane region" description="Helical" evidence="8">
    <location>
        <begin position="390"/>
        <end position="412"/>
    </location>
</feature>
<comment type="caution">
    <text evidence="9">The sequence shown here is derived from an EMBL/GenBank/DDBJ whole genome shotgun (WGS) entry which is preliminary data.</text>
</comment>
<reference evidence="9" key="1">
    <citation type="submission" date="2020-05" db="EMBL/GenBank/DDBJ databases">
        <title>Mycena genomes resolve the evolution of fungal bioluminescence.</title>
        <authorList>
            <person name="Tsai I.J."/>
        </authorList>
    </citation>
    <scope>NUCLEOTIDE SEQUENCE</scope>
    <source>
        <strain evidence="9">CCC161011</strain>
    </source>
</reference>
<accession>A0A8H6TWJ0</accession>
<dbReference type="PANTHER" id="PTHR46154">
    <property type="match status" value="1"/>
</dbReference>
<dbReference type="GO" id="GO:0005886">
    <property type="term" value="C:plasma membrane"/>
    <property type="evidence" value="ECO:0007669"/>
    <property type="project" value="TreeGrafter"/>
</dbReference>
<feature type="compositionally biased region" description="Basic and acidic residues" evidence="7">
    <location>
        <begin position="576"/>
        <end position="592"/>
    </location>
</feature>
<evidence type="ECO:0000313" key="9">
    <source>
        <dbReference type="EMBL" id="KAF7326735.1"/>
    </source>
</evidence>
<dbReference type="CDD" id="cd11476">
    <property type="entry name" value="SLC5sbd_DUR3"/>
    <property type="match status" value="1"/>
</dbReference>
<feature type="region of interest" description="Disordered" evidence="7">
    <location>
        <begin position="571"/>
        <end position="595"/>
    </location>
</feature>
<evidence type="ECO:0000313" key="10">
    <source>
        <dbReference type="Proteomes" id="UP000620124"/>
    </source>
</evidence>
<dbReference type="Proteomes" id="UP000620124">
    <property type="component" value="Unassembled WGS sequence"/>
</dbReference>
<evidence type="ECO:0000256" key="3">
    <source>
        <dbReference type="ARBA" id="ARBA00022692"/>
    </source>
</evidence>
<dbReference type="PANTHER" id="PTHR46154:SF2">
    <property type="entry name" value="SOLUTE SYMPORTER FAMILY TRANSPORTER (AFU_ORTHOLOGUE AFUA_6G03200)"/>
    <property type="match status" value="1"/>
</dbReference>
<proteinExistence type="inferred from homology"/>
<name>A0A8H6TWJ0_9AGAR</name>
<feature type="transmembrane region" description="Helical" evidence="8">
    <location>
        <begin position="194"/>
        <end position="218"/>
    </location>
</feature>
<comment type="subcellular location">
    <subcellularLocation>
        <location evidence="1">Membrane</location>
        <topology evidence="1">Multi-pass membrane protein</topology>
    </subcellularLocation>
</comment>
<dbReference type="InterPro" id="IPR031155">
    <property type="entry name" value="DUR"/>
</dbReference>
<evidence type="ECO:0000256" key="1">
    <source>
        <dbReference type="ARBA" id="ARBA00004141"/>
    </source>
</evidence>
<dbReference type="InterPro" id="IPR001734">
    <property type="entry name" value="Na/solute_symporter"/>
</dbReference>
<evidence type="ECO:0000256" key="6">
    <source>
        <dbReference type="RuleBase" id="RU362091"/>
    </source>
</evidence>
<keyword evidence="5 8" id="KW-0472">Membrane</keyword>
<keyword evidence="10" id="KW-1185">Reference proteome</keyword>
<feature type="transmembrane region" description="Helical" evidence="8">
    <location>
        <begin position="230"/>
        <end position="249"/>
    </location>
</feature>
<dbReference type="InterPro" id="IPR038377">
    <property type="entry name" value="Na/Glc_symporter_sf"/>
</dbReference>
<feature type="transmembrane region" description="Helical" evidence="8">
    <location>
        <begin position="492"/>
        <end position="512"/>
    </location>
</feature>
<feature type="transmembrane region" description="Helical" evidence="8">
    <location>
        <begin position="464"/>
        <end position="485"/>
    </location>
</feature>
<evidence type="ECO:0008006" key="11">
    <source>
        <dbReference type="Google" id="ProtNLM"/>
    </source>
</evidence>
<dbReference type="PROSITE" id="PS50283">
    <property type="entry name" value="NA_SOLUT_SYMP_3"/>
    <property type="match status" value="1"/>
</dbReference>
<evidence type="ECO:0000256" key="2">
    <source>
        <dbReference type="ARBA" id="ARBA00006434"/>
    </source>
</evidence>
<comment type="similarity">
    <text evidence="2 6">Belongs to the sodium:solute symporter (SSF) (TC 2.A.21) family.</text>
</comment>
<organism evidence="9 10">
    <name type="scientific">Mycena venus</name>
    <dbReference type="NCBI Taxonomy" id="2733690"/>
    <lineage>
        <taxon>Eukaryota</taxon>
        <taxon>Fungi</taxon>
        <taxon>Dikarya</taxon>
        <taxon>Basidiomycota</taxon>
        <taxon>Agaricomycotina</taxon>
        <taxon>Agaricomycetes</taxon>
        <taxon>Agaricomycetidae</taxon>
        <taxon>Agaricales</taxon>
        <taxon>Marasmiineae</taxon>
        <taxon>Mycenaceae</taxon>
        <taxon>Mycena</taxon>
    </lineage>
</organism>
<feature type="transmembrane region" description="Helical" evidence="8">
    <location>
        <begin position="331"/>
        <end position="352"/>
    </location>
</feature>
<feature type="transmembrane region" description="Helical" evidence="8">
    <location>
        <begin position="629"/>
        <end position="653"/>
    </location>
</feature>
<feature type="transmembrane region" description="Helical" evidence="8">
    <location>
        <begin position="290"/>
        <end position="311"/>
    </location>
</feature>
<sequence>MRRSSFLPAMSAVEQINASAPVLSPAVGYGIVLGMGLGFAVLMLGITKLTTRYSEHSASESSEEYTSASRSLKPGLIASGIVSAATWAATLLQASTVCLVYGLSGPWWYAAGSSTQIMAFAQNAIQLKASVPFFILSQGLTSCESSTPPVHTLFSKSLGSERWGTLCHLSFMFFGLGTNIVLTSQLITGGANTVNALTGMNTLAACFLIPVGVVIYTLVGGLRATFFSDYIHTVVIFSIILAVSFSTFATNDTLGSPSKVYDLLQTAAVNYPVGDAAAGSYTTMRSLNGFVFGVVVMVSGFGKLQNVPVYMDQTYWQRAVASKASTSVKGYILGGLAFLPVPWMFATAAGLAMISLSAGPSSPFLPVSLAQAGAVAPAAMTALLGKSGAILLLIALFLAVTSAASAELVAVSSIITYDVYKRYFNPHATDKQILFISHAGVIGFGLFMGILGVIFFEIGISLSWLYGFTGTFASAGVFPVGLAIRSRRANKYGCLAALWIGFACGIAAWLATAKGFGGAVNVMTTGGVYEQLAGNAGSFFIAAIISMATTFLFPEEFDFEITRRRNAFQPEDAEKDADQVSTDEKASPRDGNADGLALDSDLKGEDEDGAYVQNDAPTAVLYKDFVLSVWLTIGIFVVLCIFVPALMVIPRIWSKAGFTFYIVLAFLWTFFAAFVVVLYPLWESRVALWRIGGGIIRDLGLHKLL</sequence>
<evidence type="ECO:0000256" key="5">
    <source>
        <dbReference type="ARBA" id="ARBA00023136"/>
    </source>
</evidence>
<dbReference type="Pfam" id="PF00474">
    <property type="entry name" value="SSF"/>
    <property type="match status" value="1"/>
</dbReference>
<feature type="transmembrane region" description="Helical" evidence="8">
    <location>
        <begin position="433"/>
        <end position="458"/>
    </location>
</feature>
<gene>
    <name evidence="9" type="ORF">MVEN_02592400</name>
</gene>
<keyword evidence="3 8" id="KW-0812">Transmembrane</keyword>
<evidence type="ECO:0000256" key="8">
    <source>
        <dbReference type="SAM" id="Phobius"/>
    </source>
</evidence>
<dbReference type="OrthoDB" id="6132759at2759"/>
<evidence type="ECO:0000256" key="7">
    <source>
        <dbReference type="SAM" id="MobiDB-lite"/>
    </source>
</evidence>
<feature type="transmembrane region" description="Helical" evidence="8">
    <location>
        <begin position="163"/>
        <end position="182"/>
    </location>
</feature>
<protein>
    <recommendedName>
        <fullName evidence="11">Urea transporter</fullName>
    </recommendedName>
</protein>
<feature type="transmembrane region" description="Helical" evidence="8">
    <location>
        <begin position="532"/>
        <end position="554"/>
    </location>
</feature>
<dbReference type="Gene3D" id="1.20.1730.10">
    <property type="entry name" value="Sodium/glucose cotransporter"/>
    <property type="match status" value="1"/>
</dbReference>